<dbReference type="CDD" id="cd18773">
    <property type="entry name" value="PDC1_HK_sensor"/>
    <property type="match status" value="1"/>
</dbReference>
<dbReference type="CDD" id="cd01949">
    <property type="entry name" value="GGDEF"/>
    <property type="match status" value="1"/>
</dbReference>
<dbReference type="Gene3D" id="3.30.450.20">
    <property type="entry name" value="PAS domain"/>
    <property type="match status" value="1"/>
</dbReference>
<dbReference type="SMART" id="SM00304">
    <property type="entry name" value="HAMP"/>
    <property type="match status" value="1"/>
</dbReference>
<dbReference type="InterPro" id="IPR000160">
    <property type="entry name" value="GGDEF_dom"/>
</dbReference>
<dbReference type="Pfam" id="PF00990">
    <property type="entry name" value="GGDEF"/>
    <property type="match status" value="1"/>
</dbReference>
<dbReference type="Pfam" id="PF00672">
    <property type="entry name" value="HAMP"/>
    <property type="match status" value="1"/>
</dbReference>
<dbReference type="Proteomes" id="UP000179334">
    <property type="component" value="Unassembled WGS sequence"/>
</dbReference>
<keyword evidence="4 8" id="KW-0812">Transmembrane</keyword>
<dbReference type="GO" id="GO:0005886">
    <property type="term" value="C:plasma membrane"/>
    <property type="evidence" value="ECO:0007669"/>
    <property type="project" value="UniProtKB-SubCell"/>
</dbReference>
<dbReference type="AlphaFoldDB" id="A0A1F6T3S6"/>
<comment type="subcellular location">
    <subcellularLocation>
        <location evidence="1">Cell membrane</location>
        <topology evidence="1">Multi-pass membrane protein</topology>
    </subcellularLocation>
</comment>
<dbReference type="PROSITE" id="PS50885">
    <property type="entry name" value="HAMP"/>
    <property type="match status" value="1"/>
</dbReference>
<dbReference type="GO" id="GO:0007165">
    <property type="term" value="P:signal transduction"/>
    <property type="evidence" value="ECO:0007669"/>
    <property type="project" value="InterPro"/>
</dbReference>
<feature type="domain" description="GGDEF" evidence="10">
    <location>
        <begin position="295"/>
        <end position="428"/>
    </location>
</feature>
<dbReference type="CDD" id="cd06225">
    <property type="entry name" value="HAMP"/>
    <property type="match status" value="1"/>
</dbReference>
<dbReference type="Gene3D" id="6.10.340.10">
    <property type="match status" value="1"/>
</dbReference>
<evidence type="ECO:0000256" key="3">
    <source>
        <dbReference type="ARBA" id="ARBA00022475"/>
    </source>
</evidence>
<evidence type="ECO:0000256" key="1">
    <source>
        <dbReference type="ARBA" id="ARBA00004651"/>
    </source>
</evidence>
<evidence type="ECO:0000313" key="12">
    <source>
        <dbReference type="Proteomes" id="UP000179334"/>
    </source>
</evidence>
<gene>
    <name evidence="11" type="ORF">A2V91_03380</name>
</gene>
<evidence type="ECO:0000313" key="11">
    <source>
        <dbReference type="EMBL" id="OGI39808.1"/>
    </source>
</evidence>
<feature type="transmembrane region" description="Helical" evidence="8">
    <location>
        <begin position="160"/>
        <end position="178"/>
    </location>
</feature>
<name>A0A1F6T3S6_9PROT</name>
<dbReference type="Gene3D" id="3.30.70.270">
    <property type="match status" value="1"/>
</dbReference>
<dbReference type="CDD" id="cd12912">
    <property type="entry name" value="PDC2_MCP_like"/>
    <property type="match status" value="1"/>
</dbReference>
<evidence type="ECO:0000256" key="6">
    <source>
        <dbReference type="ARBA" id="ARBA00023136"/>
    </source>
</evidence>
<accession>A0A1F6T3S6</accession>
<keyword evidence="3" id="KW-1003">Cell membrane</keyword>
<organism evidence="11 12">
    <name type="scientific">Candidatus Muproteobacteria bacterium RBG_16_64_10</name>
    <dbReference type="NCBI Taxonomy" id="1817757"/>
    <lineage>
        <taxon>Bacteria</taxon>
        <taxon>Pseudomonadati</taxon>
        <taxon>Pseudomonadota</taxon>
        <taxon>Candidatus Muproteobacteria</taxon>
    </lineage>
</organism>
<dbReference type="SUPFAM" id="SSF158472">
    <property type="entry name" value="HAMP domain-like"/>
    <property type="match status" value="1"/>
</dbReference>
<comment type="caution">
    <text evidence="11">The sequence shown here is derived from an EMBL/GenBank/DDBJ whole genome shotgun (WGS) entry which is preliminary data.</text>
</comment>
<keyword evidence="5 8" id="KW-1133">Transmembrane helix</keyword>
<keyword evidence="6 8" id="KW-0472">Membrane</keyword>
<feature type="non-terminal residue" evidence="11">
    <location>
        <position position="1"/>
    </location>
</feature>
<dbReference type="PANTHER" id="PTHR45138:SF9">
    <property type="entry name" value="DIGUANYLATE CYCLASE DGCM-RELATED"/>
    <property type="match status" value="1"/>
</dbReference>
<dbReference type="Pfam" id="PF02743">
    <property type="entry name" value="dCache_1"/>
    <property type="match status" value="1"/>
</dbReference>
<dbReference type="InterPro" id="IPR043128">
    <property type="entry name" value="Rev_trsase/Diguanyl_cyclase"/>
</dbReference>
<evidence type="ECO:0000256" key="7">
    <source>
        <dbReference type="ARBA" id="ARBA00034247"/>
    </source>
</evidence>
<dbReference type="InterPro" id="IPR033479">
    <property type="entry name" value="dCache_1"/>
</dbReference>
<feature type="domain" description="HAMP" evidence="9">
    <location>
        <begin position="179"/>
        <end position="234"/>
    </location>
</feature>
<dbReference type="EMBL" id="MFSR01000038">
    <property type="protein sequence ID" value="OGI39808.1"/>
    <property type="molecule type" value="Genomic_DNA"/>
</dbReference>
<dbReference type="EC" id="2.7.7.65" evidence="2"/>
<evidence type="ECO:0000256" key="8">
    <source>
        <dbReference type="SAM" id="Phobius"/>
    </source>
</evidence>
<sequence>FEEETCFVNTRKTGKWSLSGVKRGPLSGKPTLIMSEAVYAEDGRMIGVLLGELRTNLIEELRRTIRFGEKGHSAIMDRFGRVIAHPNPKWMEEMHDLSAQDLVQKMMRGESGVTEFYSPFMKEQMVAGYAAVPDIGWGIMVPQPRSEIEQQVRALLHAQFGWAFFGLLLALALAIWLARWITRPIDRLAQSAHELAGNDFQGDIPIVAENSPSEVRQLSLAMHKLVTAFKASRARVEELNRTLQSSVDKATVKLRETNRRLEAMTRHDHLTTIANRRYFEDMLTKSLRRRRSDMAPFCLILIDVDNFKEVNDHHGHAAGDAVLVQLATLLQSAMRPGDLVARYGGDEFVGQMHCDQKIGRQRAWQTLDAIRQAEFRWKDQVIHATVSIGLLYCHPSHLGDLESMLRKVDSAMYLAKKQGRNTVVEDAA</sequence>
<dbReference type="SMART" id="SM00267">
    <property type="entry name" value="GGDEF"/>
    <property type="match status" value="1"/>
</dbReference>
<proteinExistence type="predicted"/>
<protein>
    <recommendedName>
        <fullName evidence="2">diguanylate cyclase</fullName>
        <ecNumber evidence="2">2.7.7.65</ecNumber>
    </recommendedName>
</protein>
<reference evidence="11 12" key="1">
    <citation type="journal article" date="2016" name="Nat. Commun.">
        <title>Thousands of microbial genomes shed light on interconnected biogeochemical processes in an aquifer system.</title>
        <authorList>
            <person name="Anantharaman K."/>
            <person name="Brown C.T."/>
            <person name="Hug L.A."/>
            <person name="Sharon I."/>
            <person name="Castelle C.J."/>
            <person name="Probst A.J."/>
            <person name="Thomas B.C."/>
            <person name="Singh A."/>
            <person name="Wilkins M.J."/>
            <person name="Karaoz U."/>
            <person name="Brodie E.L."/>
            <person name="Williams K.H."/>
            <person name="Hubbard S.S."/>
            <person name="Banfield J.F."/>
        </authorList>
    </citation>
    <scope>NUCLEOTIDE SEQUENCE [LARGE SCALE GENOMIC DNA]</scope>
</reference>
<evidence type="ECO:0000256" key="5">
    <source>
        <dbReference type="ARBA" id="ARBA00022989"/>
    </source>
</evidence>
<evidence type="ECO:0000256" key="4">
    <source>
        <dbReference type="ARBA" id="ARBA00022692"/>
    </source>
</evidence>
<dbReference type="NCBIfam" id="TIGR00254">
    <property type="entry name" value="GGDEF"/>
    <property type="match status" value="1"/>
</dbReference>
<evidence type="ECO:0000256" key="2">
    <source>
        <dbReference type="ARBA" id="ARBA00012528"/>
    </source>
</evidence>
<dbReference type="InterPro" id="IPR003660">
    <property type="entry name" value="HAMP_dom"/>
</dbReference>
<dbReference type="InterPro" id="IPR029787">
    <property type="entry name" value="Nucleotide_cyclase"/>
</dbReference>
<dbReference type="PANTHER" id="PTHR45138">
    <property type="entry name" value="REGULATORY COMPONENTS OF SENSORY TRANSDUCTION SYSTEM"/>
    <property type="match status" value="1"/>
</dbReference>
<dbReference type="PROSITE" id="PS50887">
    <property type="entry name" value="GGDEF"/>
    <property type="match status" value="1"/>
</dbReference>
<evidence type="ECO:0000259" key="9">
    <source>
        <dbReference type="PROSITE" id="PS50885"/>
    </source>
</evidence>
<dbReference type="GO" id="GO:0052621">
    <property type="term" value="F:diguanylate cyclase activity"/>
    <property type="evidence" value="ECO:0007669"/>
    <property type="project" value="UniProtKB-EC"/>
</dbReference>
<dbReference type="SUPFAM" id="SSF55073">
    <property type="entry name" value="Nucleotide cyclase"/>
    <property type="match status" value="1"/>
</dbReference>
<dbReference type="InterPro" id="IPR050469">
    <property type="entry name" value="Diguanylate_Cyclase"/>
</dbReference>
<comment type="catalytic activity">
    <reaction evidence="7">
        <text>2 GTP = 3',3'-c-di-GMP + 2 diphosphate</text>
        <dbReference type="Rhea" id="RHEA:24898"/>
        <dbReference type="ChEBI" id="CHEBI:33019"/>
        <dbReference type="ChEBI" id="CHEBI:37565"/>
        <dbReference type="ChEBI" id="CHEBI:58805"/>
        <dbReference type="EC" id="2.7.7.65"/>
    </reaction>
</comment>
<dbReference type="FunFam" id="3.30.70.270:FF:000001">
    <property type="entry name" value="Diguanylate cyclase domain protein"/>
    <property type="match status" value="1"/>
</dbReference>
<evidence type="ECO:0000259" key="10">
    <source>
        <dbReference type="PROSITE" id="PS50887"/>
    </source>
</evidence>